<sequence>MINLEPIKAIMQSTSITDTDIIEGLRRKDNRHVEYENALYLKFAYFIEEGRHKYSVNYEDAFSAYSDAVITVINNVVNANFQERSSLKTYLYQIFHNKCVDQVRKNTTKKNEMHHGFVLTDALNTMSDTSKTIVQQLIEKTDFDLLRKRLSQIGENCKQMLLLFADGFSDKEIATMVGFKTAAVAKTSRLRCMEKLRHMYKQ</sequence>
<dbReference type="InterPro" id="IPR014284">
    <property type="entry name" value="RNA_pol_sigma-70_dom"/>
</dbReference>
<organism evidence="1 2">
    <name type="scientific">Pinibacter aurantiacus</name>
    <dbReference type="NCBI Taxonomy" id="2851599"/>
    <lineage>
        <taxon>Bacteria</taxon>
        <taxon>Pseudomonadati</taxon>
        <taxon>Bacteroidota</taxon>
        <taxon>Chitinophagia</taxon>
        <taxon>Chitinophagales</taxon>
        <taxon>Chitinophagaceae</taxon>
        <taxon>Pinibacter</taxon>
    </lineage>
</organism>
<dbReference type="RefSeq" id="WP_217789576.1">
    <property type="nucleotide sequence ID" value="NZ_JAHSPG010000001.1"/>
</dbReference>
<dbReference type="NCBIfam" id="TIGR02937">
    <property type="entry name" value="sigma70-ECF"/>
    <property type="match status" value="1"/>
</dbReference>
<gene>
    <name evidence="1" type="ORF">KTO63_02675</name>
</gene>
<comment type="caution">
    <text evidence="1">The sequence shown here is derived from an EMBL/GenBank/DDBJ whole genome shotgun (WGS) entry which is preliminary data.</text>
</comment>
<dbReference type="GO" id="GO:0003700">
    <property type="term" value="F:DNA-binding transcription factor activity"/>
    <property type="evidence" value="ECO:0007669"/>
    <property type="project" value="InterPro"/>
</dbReference>
<evidence type="ECO:0000313" key="1">
    <source>
        <dbReference type="EMBL" id="MBV4356035.1"/>
    </source>
</evidence>
<dbReference type="GO" id="GO:0006352">
    <property type="term" value="P:DNA-templated transcription initiation"/>
    <property type="evidence" value="ECO:0007669"/>
    <property type="project" value="InterPro"/>
</dbReference>
<proteinExistence type="predicted"/>
<keyword evidence="2" id="KW-1185">Reference proteome</keyword>
<name>A0A9E2S9X0_9BACT</name>
<reference evidence="1" key="1">
    <citation type="submission" date="2021-06" db="EMBL/GenBank/DDBJ databases">
        <authorList>
            <person name="Huq M.A."/>
        </authorList>
    </citation>
    <scope>NUCLEOTIDE SEQUENCE</scope>
    <source>
        <strain evidence="1">MAH-26</strain>
    </source>
</reference>
<dbReference type="AlphaFoldDB" id="A0A9E2S9X0"/>
<protein>
    <submittedName>
        <fullName evidence="1">RNA polymerase sigma factor</fullName>
    </submittedName>
</protein>
<evidence type="ECO:0000313" key="2">
    <source>
        <dbReference type="Proteomes" id="UP000812270"/>
    </source>
</evidence>
<dbReference type="EMBL" id="JAHSPG010000001">
    <property type="protein sequence ID" value="MBV4356035.1"/>
    <property type="molecule type" value="Genomic_DNA"/>
</dbReference>
<accession>A0A9E2S9X0</accession>
<dbReference type="Proteomes" id="UP000812270">
    <property type="component" value="Unassembled WGS sequence"/>
</dbReference>